<protein>
    <submittedName>
        <fullName evidence="1">Uncharacterized protein</fullName>
    </submittedName>
</protein>
<keyword evidence="2" id="KW-1185">Reference proteome</keyword>
<comment type="caution">
    <text evidence="1">The sequence shown here is derived from an EMBL/GenBank/DDBJ whole genome shotgun (WGS) entry which is preliminary data.</text>
</comment>
<evidence type="ECO:0000313" key="2">
    <source>
        <dbReference type="Proteomes" id="UP000692954"/>
    </source>
</evidence>
<reference evidence="1" key="1">
    <citation type="submission" date="2021-01" db="EMBL/GenBank/DDBJ databases">
        <authorList>
            <consortium name="Genoscope - CEA"/>
            <person name="William W."/>
        </authorList>
    </citation>
    <scope>NUCLEOTIDE SEQUENCE</scope>
</reference>
<gene>
    <name evidence="1" type="ORF">PSON_ATCC_30995.1.T0700124</name>
</gene>
<dbReference type="Proteomes" id="UP000692954">
    <property type="component" value="Unassembled WGS sequence"/>
</dbReference>
<accession>A0A8S1P5Z0</accession>
<sequence>MIYRDQQLFNYDIQERELEELMSINKKFREINNKYIIFSKFMKNQYIFIKEMKNENNCQNERIQQRIIIVQENKRWFESLVEQSLKKQKVEYKQNYIDILQQTYIFLINRQGLDVIE</sequence>
<organism evidence="1 2">
    <name type="scientific">Paramecium sonneborni</name>
    <dbReference type="NCBI Taxonomy" id="65129"/>
    <lineage>
        <taxon>Eukaryota</taxon>
        <taxon>Sar</taxon>
        <taxon>Alveolata</taxon>
        <taxon>Ciliophora</taxon>
        <taxon>Intramacronucleata</taxon>
        <taxon>Oligohymenophorea</taxon>
        <taxon>Peniculida</taxon>
        <taxon>Parameciidae</taxon>
        <taxon>Paramecium</taxon>
    </lineage>
</organism>
<evidence type="ECO:0000313" key="1">
    <source>
        <dbReference type="EMBL" id="CAD8098449.1"/>
    </source>
</evidence>
<name>A0A8S1P5Z0_9CILI</name>
<proteinExistence type="predicted"/>
<dbReference type="AlphaFoldDB" id="A0A8S1P5Z0"/>
<dbReference type="EMBL" id="CAJJDN010000070">
    <property type="protein sequence ID" value="CAD8098449.1"/>
    <property type="molecule type" value="Genomic_DNA"/>
</dbReference>